<dbReference type="RefSeq" id="WP_052437932.1">
    <property type="nucleotide sequence ID" value="NZ_CP005286.1"/>
</dbReference>
<evidence type="ECO:0000256" key="2">
    <source>
        <dbReference type="ARBA" id="ARBA00022723"/>
    </source>
</evidence>
<dbReference type="GO" id="GO:0005886">
    <property type="term" value="C:plasma membrane"/>
    <property type="evidence" value="ECO:0007669"/>
    <property type="project" value="TreeGrafter"/>
</dbReference>
<evidence type="ECO:0000256" key="6">
    <source>
        <dbReference type="SAM" id="MobiDB-lite"/>
    </source>
</evidence>
<dbReference type="Proteomes" id="UP000031524">
    <property type="component" value="Chromosome"/>
</dbReference>
<dbReference type="InterPro" id="IPR004017">
    <property type="entry name" value="Cys_rich_dom"/>
</dbReference>
<evidence type="ECO:0000313" key="10">
    <source>
        <dbReference type="Proteomes" id="UP000031524"/>
    </source>
</evidence>
<feature type="region of interest" description="Disordered" evidence="6">
    <location>
        <begin position="715"/>
        <end position="766"/>
    </location>
</feature>
<feature type="domain" description="4Fe-4S ferredoxin-type" evidence="8">
    <location>
        <begin position="295"/>
        <end position="325"/>
    </location>
</feature>
<keyword evidence="5" id="KW-0411">Iron-sulfur</keyword>
<evidence type="ECO:0000256" key="5">
    <source>
        <dbReference type="ARBA" id="ARBA00023014"/>
    </source>
</evidence>
<feature type="transmembrane region" description="Helical" evidence="7">
    <location>
        <begin position="81"/>
        <end position="102"/>
    </location>
</feature>
<sequence length="1061" mass="109549">MFAVDQAISPTTIVFGVIGLVLSLPVWGLFVAAGLRMFRFVRSGQPLPAGDRTDRPLQRFSRVLVEVFGHTHFKSRPLVNVAHWLVMVGFLFGVLVWFEAYIQTFNPAGGWPWLGDWGAYRFVEEVLGIGTVAGIVALVVVRLRQGTKERGSRFFGSDHTAARAIEAIVFFEGLGMLLVKAGKIATFGGGHPVADFLSRHLATLLPASPTMVSAFALLKLLGGMAFLALLGLNLSWGVGWHRFLAFFNIYLQTNADGRKATGRLKPMTSGSKVLTLDNIGEEDTLGVGKLGDASWKMLLDASTCTDCGRCQDLCPAWNTGKPLNPKLLMTDIRDAAFGREYEGVDVLSMANVISDDVLWSCTNCGACVDQCPVDIEHLDHVADLRRFRVLADSEFPSELTGLFKNLESKGNPWGRNRADRNSWVAAARADGIPVPVVGDDIQDLSDTEYLFWVGCAGAFDDDGVRTTRAVVELLHTAGVKFAVLSTGETCTGDPARRAGNEFLFQMLATENIATLNDVFDGVPAGQRKIITTCPHCFNTIRNEYPDFDGHFDVFHHTQLLNRLVRDGLLTPVPRGPEHRRPVTYHDPCFLGRHNQVYDPPREMVEAAGASLVEMGHTREEAFCCGAGGARMYMEETIGRRVNEFRSEQALATGAEEIATGCPFCTTMFTGGVKALASPDAPAPVVRDVAQMLRDSILIDGHLPPAREPHFLGEVIRPRRSRGNGAAGADAPLAGRDLGLTSTKKPSPTTPPAPATPPAPVAPAAPNGVVPPAPGTAVLPAQGALAVPNVVVPPVPGAAVPPAPGTAVPPASTTPPAPGVAVPPAPGAAVPPAPGTSVPPAPAVPAAPSVVVPPAPGTAVPPAPAVPAAPSVVVPPAPGTAVPPAPAVPAAPSVVVPPAPGTAVPPAPAVPAAPSVVVPPAPGTAVPPAPAVPAAPSVVVPPAPGTAMPPAPAVPAAPSVVVPPAPGTAMPPAPAVPAAPSVVVPPAPGTAVPPAPGTAVPPTPAVPPAPGGAVPPASAAFASPNVVVPPAPGSAVPPTPAVPPAPGTAIPPTAEKNDTEER</sequence>
<dbReference type="PANTHER" id="PTHR43255">
    <property type="entry name" value="IRON-SULFUR-BINDING OXIDOREDUCTASE FADF-RELATED-RELATED"/>
    <property type="match status" value="1"/>
</dbReference>
<evidence type="ECO:0000256" key="3">
    <source>
        <dbReference type="ARBA" id="ARBA00023002"/>
    </source>
</evidence>
<dbReference type="Pfam" id="PF13237">
    <property type="entry name" value="Fer4_10"/>
    <property type="match status" value="1"/>
</dbReference>
<dbReference type="GO" id="GO:0051539">
    <property type="term" value="F:4 iron, 4 sulfur cluster binding"/>
    <property type="evidence" value="ECO:0007669"/>
    <property type="project" value="UniProtKB-KW"/>
</dbReference>
<accession>A0A0B5DEN2</accession>
<dbReference type="Pfam" id="PF02754">
    <property type="entry name" value="CCG"/>
    <property type="match status" value="2"/>
</dbReference>
<feature type="domain" description="4Fe-4S ferredoxin-type" evidence="8">
    <location>
        <begin position="349"/>
        <end position="381"/>
    </location>
</feature>
<feature type="transmembrane region" description="Helical" evidence="7">
    <location>
        <begin position="12"/>
        <end position="35"/>
    </location>
</feature>
<evidence type="ECO:0000256" key="7">
    <source>
        <dbReference type="SAM" id="Phobius"/>
    </source>
</evidence>
<feature type="compositionally biased region" description="Pro residues" evidence="6">
    <location>
        <begin position="1026"/>
        <end position="1045"/>
    </location>
</feature>
<feature type="compositionally biased region" description="Low complexity" evidence="6">
    <location>
        <begin position="1010"/>
        <end position="1025"/>
    </location>
</feature>
<dbReference type="InterPro" id="IPR017900">
    <property type="entry name" value="4Fe4S_Fe_S_CS"/>
</dbReference>
<evidence type="ECO:0000259" key="8">
    <source>
        <dbReference type="PROSITE" id="PS51379"/>
    </source>
</evidence>
<keyword evidence="7" id="KW-0472">Membrane</keyword>
<dbReference type="STRING" id="1223515.B842_11870"/>
<evidence type="ECO:0000256" key="4">
    <source>
        <dbReference type="ARBA" id="ARBA00023004"/>
    </source>
</evidence>
<proteinExistence type="predicted"/>
<feature type="compositionally biased region" description="Pro residues" evidence="6">
    <location>
        <begin position="747"/>
        <end position="766"/>
    </location>
</feature>
<dbReference type="PANTHER" id="PTHR43255:SF1">
    <property type="entry name" value="IRON-SULFUR-BINDING OXIDOREDUCTASE FADF-RELATED"/>
    <property type="match status" value="1"/>
</dbReference>
<protein>
    <submittedName>
        <fullName evidence="9">Protein fadF</fullName>
    </submittedName>
</protein>
<feature type="region of interest" description="Disordered" evidence="6">
    <location>
        <begin position="993"/>
        <end position="1061"/>
    </location>
</feature>
<keyword evidence="2" id="KW-0479">Metal-binding</keyword>
<keyword evidence="10" id="KW-1185">Reference proteome</keyword>
<feature type="transmembrane region" description="Helical" evidence="7">
    <location>
        <begin position="122"/>
        <end position="143"/>
    </location>
</feature>
<feature type="transmembrane region" description="Helical" evidence="7">
    <location>
        <begin position="225"/>
        <end position="251"/>
    </location>
</feature>
<keyword evidence="7" id="KW-1133">Transmembrane helix</keyword>
<keyword evidence="1" id="KW-0004">4Fe-4S</keyword>
<organism evidence="9 10">
    <name type="scientific">Corynebacterium humireducens NBRC 106098 = DSM 45392</name>
    <dbReference type="NCBI Taxonomy" id="1223515"/>
    <lineage>
        <taxon>Bacteria</taxon>
        <taxon>Bacillati</taxon>
        <taxon>Actinomycetota</taxon>
        <taxon>Actinomycetes</taxon>
        <taxon>Mycobacteriales</taxon>
        <taxon>Corynebacteriaceae</taxon>
        <taxon>Corynebacterium</taxon>
    </lineage>
</organism>
<keyword evidence="3" id="KW-0560">Oxidoreductase</keyword>
<dbReference type="SUPFAM" id="SSF46548">
    <property type="entry name" value="alpha-helical ferredoxin"/>
    <property type="match status" value="1"/>
</dbReference>
<dbReference type="InterPro" id="IPR009051">
    <property type="entry name" value="Helical_ferredxn"/>
</dbReference>
<name>A0A0B5DEN2_9CORY</name>
<dbReference type="KEGG" id="chm:B842_11870"/>
<evidence type="ECO:0000256" key="1">
    <source>
        <dbReference type="ARBA" id="ARBA00022485"/>
    </source>
</evidence>
<dbReference type="HOGENOM" id="CLU_005304_0_1_11"/>
<evidence type="ECO:0000313" key="9">
    <source>
        <dbReference type="EMBL" id="AJE34219.1"/>
    </source>
</evidence>
<dbReference type="PROSITE" id="PS00198">
    <property type="entry name" value="4FE4S_FER_1"/>
    <property type="match status" value="1"/>
</dbReference>
<reference evidence="9 10" key="1">
    <citation type="submission" date="2013-04" db="EMBL/GenBank/DDBJ databases">
        <title>Complete genome sequence of Corynebacterium humireducens DSM 45392(T), isolated from a wastewater-fed microbial fuel cell.</title>
        <authorList>
            <person name="Ruckert C."/>
            <person name="Albersmeier A."/>
            <person name="Kalinowski J."/>
        </authorList>
    </citation>
    <scope>NUCLEOTIDE SEQUENCE [LARGE SCALE GENOMIC DNA]</scope>
    <source>
        <strain evidence="10">MFC-5</strain>
    </source>
</reference>
<dbReference type="AlphaFoldDB" id="A0A0B5DEN2"/>
<dbReference type="Gene3D" id="1.10.1060.10">
    <property type="entry name" value="Alpha-helical ferredoxin"/>
    <property type="match status" value="1"/>
</dbReference>
<feature type="compositionally biased region" description="Pro residues" evidence="6">
    <location>
        <begin position="993"/>
        <end position="1009"/>
    </location>
</feature>
<gene>
    <name evidence="9" type="ORF">B842_11870</name>
</gene>
<dbReference type="PROSITE" id="PS51379">
    <property type="entry name" value="4FE4S_FER_2"/>
    <property type="match status" value="2"/>
</dbReference>
<dbReference type="GO" id="GO:0016491">
    <property type="term" value="F:oxidoreductase activity"/>
    <property type="evidence" value="ECO:0007669"/>
    <property type="project" value="UniProtKB-KW"/>
</dbReference>
<dbReference type="EMBL" id="CP005286">
    <property type="protein sequence ID" value="AJE34219.1"/>
    <property type="molecule type" value="Genomic_DNA"/>
</dbReference>
<keyword evidence="7" id="KW-0812">Transmembrane</keyword>
<dbReference type="InterPro" id="IPR051460">
    <property type="entry name" value="HdrC_iron-sulfur_subunit"/>
</dbReference>
<dbReference type="InterPro" id="IPR017896">
    <property type="entry name" value="4Fe4S_Fe-S-bd"/>
</dbReference>
<dbReference type="GO" id="GO:0046872">
    <property type="term" value="F:metal ion binding"/>
    <property type="evidence" value="ECO:0007669"/>
    <property type="project" value="UniProtKB-KW"/>
</dbReference>
<keyword evidence="4" id="KW-0408">Iron</keyword>